<dbReference type="InterPro" id="IPR049730">
    <property type="entry name" value="SNF2/RAD54-like_C"/>
</dbReference>
<dbReference type="PANTHER" id="PTHR45626">
    <property type="entry name" value="TRANSCRIPTION TERMINATION FACTOR 2-RELATED"/>
    <property type="match status" value="1"/>
</dbReference>
<dbReference type="Pfam" id="PF00271">
    <property type="entry name" value="Helicase_C"/>
    <property type="match status" value="1"/>
</dbReference>
<accession>D8QR47</accession>
<dbReference type="Proteomes" id="UP000001514">
    <property type="component" value="Unassembled WGS sequence"/>
</dbReference>
<dbReference type="OMA" id="LSKFCQD"/>
<dbReference type="STRING" id="88036.D8QR47"/>
<gene>
    <name evidence="5" type="ORF">SELMODRAFT_73550</name>
</gene>
<dbReference type="Gene3D" id="3.40.50.300">
    <property type="entry name" value="P-loop containing nucleotide triphosphate hydrolases"/>
    <property type="match status" value="1"/>
</dbReference>
<sequence>MTPRGEKSLIFSQWTSMLNLIEPELEGAGIQFSRIDGSMSAGKRVAAIKRFSEDPDVVVMLISLRAGLNLVAASHVLLMDMWWNPTTEDQAIDRTHRIGQTRPVHVTRFVVKQTVQEHVLEIQEKKKKLVEFVFGEKSSEEQSLSIDELASMFELQNLA</sequence>
<dbReference type="AlphaFoldDB" id="D8QR47"/>
<dbReference type="GO" id="GO:0016787">
    <property type="term" value="F:hydrolase activity"/>
    <property type="evidence" value="ECO:0007669"/>
    <property type="project" value="UniProtKB-KW"/>
</dbReference>
<name>D8QR47_SELML</name>
<dbReference type="eggNOG" id="KOG1001">
    <property type="taxonomic scope" value="Eukaryota"/>
</dbReference>
<dbReference type="PROSITE" id="PS51194">
    <property type="entry name" value="HELICASE_CTER"/>
    <property type="match status" value="1"/>
</dbReference>
<keyword evidence="6" id="KW-1185">Reference proteome</keyword>
<evidence type="ECO:0000256" key="1">
    <source>
        <dbReference type="ARBA" id="ARBA00022741"/>
    </source>
</evidence>
<evidence type="ECO:0000256" key="3">
    <source>
        <dbReference type="ARBA" id="ARBA00022840"/>
    </source>
</evidence>
<feature type="domain" description="Helicase C-terminal" evidence="4">
    <location>
        <begin position="1"/>
        <end position="150"/>
    </location>
</feature>
<evidence type="ECO:0000313" key="6">
    <source>
        <dbReference type="Proteomes" id="UP000001514"/>
    </source>
</evidence>
<dbReference type="InterPro" id="IPR001650">
    <property type="entry name" value="Helicase_C-like"/>
</dbReference>
<dbReference type="HOGENOM" id="CLU_000315_30_1_1"/>
<dbReference type="EMBL" id="GL377565">
    <property type="protein sequence ID" value="EFJ37917.1"/>
    <property type="molecule type" value="Genomic_DNA"/>
</dbReference>
<proteinExistence type="predicted"/>
<dbReference type="Gramene" id="EFJ37917">
    <property type="protein sequence ID" value="EFJ37917"/>
    <property type="gene ID" value="SELMODRAFT_73550"/>
</dbReference>
<dbReference type="CDD" id="cd18793">
    <property type="entry name" value="SF2_C_SNF"/>
    <property type="match status" value="1"/>
</dbReference>
<dbReference type="SUPFAM" id="SSF52540">
    <property type="entry name" value="P-loop containing nucleoside triphosphate hydrolases"/>
    <property type="match status" value="1"/>
</dbReference>
<dbReference type="SMART" id="SM00490">
    <property type="entry name" value="HELICc"/>
    <property type="match status" value="1"/>
</dbReference>
<keyword evidence="3" id="KW-0067">ATP-binding</keyword>
<keyword evidence="2" id="KW-0378">Hydrolase</keyword>
<dbReference type="InParanoid" id="D8QR47"/>
<keyword evidence="1" id="KW-0547">Nucleotide-binding</keyword>
<dbReference type="InterPro" id="IPR050628">
    <property type="entry name" value="SNF2_RAD54_helicase_TF"/>
</dbReference>
<evidence type="ECO:0000259" key="4">
    <source>
        <dbReference type="PROSITE" id="PS51194"/>
    </source>
</evidence>
<dbReference type="OrthoDB" id="448448at2759"/>
<evidence type="ECO:0000313" key="5">
    <source>
        <dbReference type="EMBL" id="EFJ37917.1"/>
    </source>
</evidence>
<dbReference type="InterPro" id="IPR027417">
    <property type="entry name" value="P-loop_NTPase"/>
</dbReference>
<dbReference type="KEGG" id="smo:SELMODRAFT_73550"/>
<organism evidence="6">
    <name type="scientific">Selaginella moellendorffii</name>
    <name type="common">Spikemoss</name>
    <dbReference type="NCBI Taxonomy" id="88036"/>
    <lineage>
        <taxon>Eukaryota</taxon>
        <taxon>Viridiplantae</taxon>
        <taxon>Streptophyta</taxon>
        <taxon>Embryophyta</taxon>
        <taxon>Tracheophyta</taxon>
        <taxon>Lycopodiopsida</taxon>
        <taxon>Selaginellales</taxon>
        <taxon>Selaginellaceae</taxon>
        <taxon>Selaginella</taxon>
    </lineage>
</organism>
<dbReference type="PANTHER" id="PTHR45626:SF16">
    <property type="entry name" value="ATP-DEPENDENT HELICASE ULS1"/>
    <property type="match status" value="1"/>
</dbReference>
<protein>
    <recommendedName>
        <fullName evidence="4">Helicase C-terminal domain-containing protein</fullName>
    </recommendedName>
</protein>
<dbReference type="GO" id="GO:0005524">
    <property type="term" value="F:ATP binding"/>
    <property type="evidence" value="ECO:0007669"/>
    <property type="project" value="UniProtKB-KW"/>
</dbReference>
<evidence type="ECO:0000256" key="2">
    <source>
        <dbReference type="ARBA" id="ARBA00022801"/>
    </source>
</evidence>
<reference evidence="5 6" key="1">
    <citation type="journal article" date="2011" name="Science">
        <title>The Selaginella genome identifies genetic changes associated with the evolution of vascular plants.</title>
        <authorList>
            <person name="Banks J.A."/>
            <person name="Nishiyama T."/>
            <person name="Hasebe M."/>
            <person name="Bowman J.L."/>
            <person name="Gribskov M."/>
            <person name="dePamphilis C."/>
            <person name="Albert V.A."/>
            <person name="Aono N."/>
            <person name="Aoyama T."/>
            <person name="Ambrose B.A."/>
            <person name="Ashton N.W."/>
            <person name="Axtell M.J."/>
            <person name="Barker E."/>
            <person name="Barker M.S."/>
            <person name="Bennetzen J.L."/>
            <person name="Bonawitz N.D."/>
            <person name="Chapple C."/>
            <person name="Cheng C."/>
            <person name="Correa L.G."/>
            <person name="Dacre M."/>
            <person name="DeBarry J."/>
            <person name="Dreyer I."/>
            <person name="Elias M."/>
            <person name="Engstrom E.M."/>
            <person name="Estelle M."/>
            <person name="Feng L."/>
            <person name="Finet C."/>
            <person name="Floyd S.K."/>
            <person name="Frommer W.B."/>
            <person name="Fujita T."/>
            <person name="Gramzow L."/>
            <person name="Gutensohn M."/>
            <person name="Harholt J."/>
            <person name="Hattori M."/>
            <person name="Heyl A."/>
            <person name="Hirai T."/>
            <person name="Hiwatashi Y."/>
            <person name="Ishikawa M."/>
            <person name="Iwata M."/>
            <person name="Karol K.G."/>
            <person name="Koehler B."/>
            <person name="Kolukisaoglu U."/>
            <person name="Kubo M."/>
            <person name="Kurata T."/>
            <person name="Lalonde S."/>
            <person name="Li K."/>
            <person name="Li Y."/>
            <person name="Litt A."/>
            <person name="Lyons E."/>
            <person name="Manning G."/>
            <person name="Maruyama T."/>
            <person name="Michael T.P."/>
            <person name="Mikami K."/>
            <person name="Miyazaki S."/>
            <person name="Morinaga S."/>
            <person name="Murata T."/>
            <person name="Mueller-Roeber B."/>
            <person name="Nelson D.R."/>
            <person name="Obara M."/>
            <person name="Oguri Y."/>
            <person name="Olmstead R.G."/>
            <person name="Onodera N."/>
            <person name="Petersen B.L."/>
            <person name="Pils B."/>
            <person name="Prigge M."/>
            <person name="Rensing S.A."/>
            <person name="Riano-Pachon D.M."/>
            <person name="Roberts A.W."/>
            <person name="Sato Y."/>
            <person name="Scheller H.V."/>
            <person name="Schulz B."/>
            <person name="Schulz C."/>
            <person name="Shakirov E.V."/>
            <person name="Shibagaki N."/>
            <person name="Shinohara N."/>
            <person name="Shippen D.E."/>
            <person name="Soerensen I."/>
            <person name="Sotooka R."/>
            <person name="Sugimoto N."/>
            <person name="Sugita M."/>
            <person name="Sumikawa N."/>
            <person name="Tanurdzic M."/>
            <person name="Theissen G."/>
            <person name="Ulvskov P."/>
            <person name="Wakazuki S."/>
            <person name="Weng J.K."/>
            <person name="Willats W.W."/>
            <person name="Wipf D."/>
            <person name="Wolf P.G."/>
            <person name="Yang L."/>
            <person name="Zimmer A.D."/>
            <person name="Zhu Q."/>
            <person name="Mitros T."/>
            <person name="Hellsten U."/>
            <person name="Loque D."/>
            <person name="Otillar R."/>
            <person name="Salamov A."/>
            <person name="Schmutz J."/>
            <person name="Shapiro H."/>
            <person name="Lindquist E."/>
            <person name="Lucas S."/>
            <person name="Rokhsar D."/>
            <person name="Grigoriev I.V."/>
        </authorList>
    </citation>
    <scope>NUCLEOTIDE SEQUENCE [LARGE SCALE GENOMIC DNA]</scope>
</reference>